<evidence type="ECO:0000313" key="1">
    <source>
        <dbReference type="EMBL" id="CAA9889697.1"/>
    </source>
</evidence>
<dbReference type="Proteomes" id="UP000494216">
    <property type="component" value="Unassembled WGS sequence"/>
</dbReference>
<organism evidence="1 2">
    <name type="scientific">Candidatus Methylobacter favarea</name>
    <dbReference type="NCBI Taxonomy" id="2707345"/>
    <lineage>
        <taxon>Bacteria</taxon>
        <taxon>Pseudomonadati</taxon>
        <taxon>Pseudomonadota</taxon>
        <taxon>Gammaproteobacteria</taxon>
        <taxon>Methylococcales</taxon>
        <taxon>Methylococcaceae</taxon>
        <taxon>Methylobacter</taxon>
    </lineage>
</organism>
<accession>A0A8S0XR20</accession>
<comment type="caution">
    <text evidence="1">The sequence shown here is derived from an EMBL/GenBank/DDBJ whole genome shotgun (WGS) entry which is preliminary data.</text>
</comment>
<gene>
    <name evidence="1" type="ORF">METHB2_1200004</name>
</gene>
<dbReference type="EMBL" id="CADCXN010000025">
    <property type="protein sequence ID" value="CAA9889697.1"/>
    <property type="molecule type" value="Genomic_DNA"/>
</dbReference>
<evidence type="ECO:0000313" key="2">
    <source>
        <dbReference type="Proteomes" id="UP000494216"/>
    </source>
</evidence>
<protein>
    <submittedName>
        <fullName evidence="1">Uncharacterized protein</fullName>
    </submittedName>
</protein>
<keyword evidence="2" id="KW-1185">Reference proteome</keyword>
<proteinExistence type="predicted"/>
<reference evidence="1 2" key="1">
    <citation type="submission" date="2020-02" db="EMBL/GenBank/DDBJ databases">
        <authorList>
            <person name="Hogendoorn C."/>
        </authorList>
    </citation>
    <scope>NUCLEOTIDE SEQUENCE [LARGE SCALE GENOMIC DNA]</scope>
    <source>
        <strain evidence="1">METHB21</strain>
    </source>
</reference>
<name>A0A8S0XR20_9GAMM</name>
<dbReference type="AlphaFoldDB" id="A0A8S0XR20"/>
<sequence length="56" mass="6471">MHKLPTWGVLHHGQSPRYVSQMYCSEVVSFSEGDCTEYQESVHWLLELLLMGAFNV</sequence>